<keyword evidence="2" id="KW-1185">Reference proteome</keyword>
<sequence length="112" mass="12608">METSVEIIAKKMWHRGDHITGRDIFDVALISGREPDALMVAGKFMARHADAILQQLDNRSEALKMQFEAIDALHFHPTFDTACLTLRTMLQAIRVEQGSHGRDADDMSVKDT</sequence>
<proteinExistence type="predicted"/>
<dbReference type="EMBL" id="CP065053">
    <property type="protein sequence ID" value="QPI48511.1"/>
    <property type="molecule type" value="Genomic_DNA"/>
</dbReference>
<evidence type="ECO:0000313" key="2">
    <source>
        <dbReference type="Proteomes" id="UP000662888"/>
    </source>
</evidence>
<evidence type="ECO:0000313" key="1">
    <source>
        <dbReference type="EMBL" id="QPI48511.1"/>
    </source>
</evidence>
<protein>
    <submittedName>
        <fullName evidence="1">Uncharacterized protein</fullName>
    </submittedName>
</protein>
<name>A0AA49A6U4_9BURK</name>
<organism evidence="1 2">
    <name type="scientific">Massilia antarctica</name>
    <dbReference type="NCBI Taxonomy" id="2765360"/>
    <lineage>
        <taxon>Bacteria</taxon>
        <taxon>Pseudomonadati</taxon>
        <taxon>Pseudomonadota</taxon>
        <taxon>Betaproteobacteria</taxon>
        <taxon>Burkholderiales</taxon>
        <taxon>Oxalobacteraceae</taxon>
        <taxon>Telluria group</taxon>
        <taxon>Massilia</taxon>
    </lineage>
</organism>
<gene>
    <name evidence="1" type="ORF">IV454_23720</name>
</gene>
<accession>A0AA49A6U4</accession>
<dbReference type="Proteomes" id="UP000662888">
    <property type="component" value="Chromosome"/>
</dbReference>
<reference evidence="1 2" key="1">
    <citation type="submission" date="2020-11" db="EMBL/GenBank/DDBJ databases">
        <authorList>
            <person name="Sun Q."/>
        </authorList>
    </citation>
    <scope>NUCLEOTIDE SEQUENCE [LARGE SCALE GENOMIC DNA]</scope>
    <source>
        <strain evidence="1 2">P8398</strain>
    </source>
</reference>
<dbReference type="RefSeq" id="WP_206088129.1">
    <property type="nucleotide sequence ID" value="NZ_CP065053.1"/>
</dbReference>